<sequence>MKQLVLIPAIILALVAGCHSSNESLDEAETTSFSNSLHIVDFKAITKDTRQGKEGFTLSFTVTASDKTRSLDKSTIQLDFPQEIGDEHGNTFIRQGNTVLQQHEDKPHVIKVSQFFTGKPAENTSHLSVPARLVISNLNKTVRFHNVTRDMVPVTRQELTINKLEWNAKELTLEAEDIFSMANTEWSLLKNDEKIYPVFSNTDTTEDGEFQGTLEFAFQPKDRFTLVAERNRTRTKEWELPFVVPVE</sequence>
<evidence type="ECO:0000256" key="1">
    <source>
        <dbReference type="SAM" id="SignalP"/>
    </source>
</evidence>
<gene>
    <name evidence="2" type="ORF">D7Z54_22875</name>
</gene>
<evidence type="ECO:0000313" key="3">
    <source>
        <dbReference type="Proteomes" id="UP000275076"/>
    </source>
</evidence>
<dbReference type="OrthoDB" id="2866574at2"/>
<accession>A0A428MXV7</accession>
<dbReference type="EMBL" id="RBVX01000029">
    <property type="protein sequence ID" value="RSL30993.1"/>
    <property type="molecule type" value="Genomic_DNA"/>
</dbReference>
<protein>
    <recommendedName>
        <fullName evidence="4">DUF5643 domain-containing protein</fullName>
    </recommendedName>
</protein>
<proteinExistence type="predicted"/>
<feature type="chain" id="PRO_5038925487" description="DUF5643 domain-containing protein" evidence="1">
    <location>
        <begin position="21"/>
        <end position="247"/>
    </location>
</feature>
<keyword evidence="1" id="KW-0732">Signal</keyword>
<keyword evidence="3" id="KW-1185">Reference proteome</keyword>
<dbReference type="Proteomes" id="UP000275076">
    <property type="component" value="Unassembled WGS sequence"/>
</dbReference>
<evidence type="ECO:0000313" key="2">
    <source>
        <dbReference type="EMBL" id="RSL30993.1"/>
    </source>
</evidence>
<organism evidence="2 3">
    <name type="scientific">Salibacterium salarium</name>
    <dbReference type="NCBI Taxonomy" id="284579"/>
    <lineage>
        <taxon>Bacteria</taxon>
        <taxon>Bacillati</taxon>
        <taxon>Bacillota</taxon>
        <taxon>Bacilli</taxon>
        <taxon>Bacillales</taxon>
        <taxon>Bacillaceae</taxon>
    </lineage>
</organism>
<dbReference type="AlphaFoldDB" id="A0A428MXV7"/>
<dbReference type="PROSITE" id="PS51257">
    <property type="entry name" value="PROKAR_LIPOPROTEIN"/>
    <property type="match status" value="1"/>
</dbReference>
<dbReference type="RefSeq" id="WP_125559429.1">
    <property type="nucleotide sequence ID" value="NZ_RBVX01000029.1"/>
</dbReference>
<reference evidence="2 3" key="1">
    <citation type="submission" date="2018-10" db="EMBL/GenBank/DDBJ databases">
        <title>Draft genome sequence of Bacillus salarius IM0101, isolated from a hypersaline soil in Inner Mongolia, China.</title>
        <authorList>
            <person name="Yamprayoonswat W."/>
            <person name="Boonvisut S."/>
            <person name="Jumpathong W."/>
            <person name="Sittihan S."/>
            <person name="Ruangsuj P."/>
            <person name="Wanthongcharoen S."/>
            <person name="Thongpramul N."/>
            <person name="Pimmason S."/>
            <person name="Yu B."/>
            <person name="Yasawong M."/>
        </authorList>
    </citation>
    <scope>NUCLEOTIDE SEQUENCE [LARGE SCALE GENOMIC DNA]</scope>
    <source>
        <strain evidence="2 3">IM0101</strain>
    </source>
</reference>
<evidence type="ECO:0008006" key="4">
    <source>
        <dbReference type="Google" id="ProtNLM"/>
    </source>
</evidence>
<comment type="caution">
    <text evidence="2">The sequence shown here is derived from an EMBL/GenBank/DDBJ whole genome shotgun (WGS) entry which is preliminary data.</text>
</comment>
<feature type="signal peptide" evidence="1">
    <location>
        <begin position="1"/>
        <end position="20"/>
    </location>
</feature>
<name>A0A428MXV7_9BACI</name>